<dbReference type="PROSITE" id="PS51257">
    <property type="entry name" value="PROKAR_LIPOPROTEIN"/>
    <property type="match status" value="1"/>
</dbReference>
<dbReference type="InterPro" id="IPR025347">
    <property type="entry name" value="DUF4251"/>
</dbReference>
<name>A0A7K1GB88_9FLAO</name>
<dbReference type="AlphaFoldDB" id="A0A7K1GB88"/>
<proteinExistence type="predicted"/>
<feature type="chain" id="PRO_5029645832" evidence="1">
    <location>
        <begin position="23"/>
        <end position="153"/>
    </location>
</feature>
<reference evidence="2 3" key="1">
    <citation type="submission" date="2019-11" db="EMBL/GenBank/DDBJ databases">
        <title>Winogradskyella ouciana sp. nov., isolated from the hadal seawater of the Mariana Trench.</title>
        <authorList>
            <person name="Liu R."/>
        </authorList>
    </citation>
    <scope>NUCLEOTIDE SEQUENCE [LARGE SCALE GENOMIC DNA]</scope>
    <source>
        <strain evidence="2 3">ZXX205</strain>
    </source>
</reference>
<feature type="signal peptide" evidence="1">
    <location>
        <begin position="1"/>
        <end position="22"/>
    </location>
</feature>
<protein>
    <submittedName>
        <fullName evidence="2">DUF4251 domain-containing protein</fullName>
    </submittedName>
</protein>
<evidence type="ECO:0000313" key="3">
    <source>
        <dbReference type="Proteomes" id="UP000447545"/>
    </source>
</evidence>
<dbReference type="Proteomes" id="UP000447545">
    <property type="component" value="Unassembled WGS sequence"/>
</dbReference>
<evidence type="ECO:0000313" key="2">
    <source>
        <dbReference type="EMBL" id="MTE25638.1"/>
    </source>
</evidence>
<evidence type="ECO:0000256" key="1">
    <source>
        <dbReference type="SAM" id="SignalP"/>
    </source>
</evidence>
<dbReference type="RefSeq" id="WP_155087474.1">
    <property type="nucleotide sequence ID" value="NZ_WJYA01000002.1"/>
</dbReference>
<keyword evidence="3" id="KW-1185">Reference proteome</keyword>
<organism evidence="2 3">
    <name type="scientific">Winogradskyella ouciana</name>
    <dbReference type="NCBI Taxonomy" id="2608631"/>
    <lineage>
        <taxon>Bacteria</taxon>
        <taxon>Pseudomonadati</taxon>
        <taxon>Bacteroidota</taxon>
        <taxon>Flavobacteriia</taxon>
        <taxon>Flavobacteriales</taxon>
        <taxon>Flavobacteriaceae</taxon>
        <taxon>Winogradskyella</taxon>
    </lineage>
</organism>
<dbReference type="Pfam" id="PF14059">
    <property type="entry name" value="DUF4251"/>
    <property type="match status" value="1"/>
</dbReference>
<accession>A0A7K1GB88</accession>
<sequence>MKKYLFILTLLFGFTATSLSCAQSKTTQKEKFQSTYNEMKALVQSKDYKFVGDFVYNNKKREKLDSATNNIAVNQSEVSGFASALYAKDEVINVNGKITNYNVNFDDDAQEIAIEFTVDDIKVYIDIKPNGNAFLAIKSSVNNITQVGKVQSR</sequence>
<dbReference type="Gene3D" id="2.40.128.410">
    <property type="match status" value="1"/>
</dbReference>
<comment type="caution">
    <text evidence="2">The sequence shown here is derived from an EMBL/GenBank/DDBJ whole genome shotgun (WGS) entry which is preliminary data.</text>
</comment>
<keyword evidence="1" id="KW-0732">Signal</keyword>
<dbReference type="EMBL" id="WJYA01000002">
    <property type="protein sequence ID" value="MTE25638.1"/>
    <property type="molecule type" value="Genomic_DNA"/>
</dbReference>
<gene>
    <name evidence="2" type="ORF">F1003_01735</name>
</gene>